<sequence length="154" mass="17517">FLRFFQLFKACAPPLQTKSPDLYMKKPVMSCECDGHGWSAHMEKLRCLADKEKKLIHDITDLRKEMTKLNSSILECDCGDTETKLKSIYQADYVMKGAPSPFSCCQCGLFKPKIPKKVICEKPSSSKIKVVPCDKVRVSSSSERRQHCTKVYNT</sequence>
<keyword evidence="2" id="KW-1185">Reference proteome</keyword>
<reference evidence="1" key="2">
    <citation type="submission" date="2023-05" db="EMBL/GenBank/DDBJ databases">
        <authorList>
            <person name="Fouks B."/>
        </authorList>
    </citation>
    <scope>NUCLEOTIDE SEQUENCE</scope>
    <source>
        <strain evidence="1">Stay&amp;Tobe</strain>
        <tissue evidence="1">Testes</tissue>
    </source>
</reference>
<evidence type="ECO:0000313" key="1">
    <source>
        <dbReference type="EMBL" id="KAJ9590749.1"/>
    </source>
</evidence>
<organism evidence="1 2">
    <name type="scientific">Diploptera punctata</name>
    <name type="common">Pacific beetle cockroach</name>
    <dbReference type="NCBI Taxonomy" id="6984"/>
    <lineage>
        <taxon>Eukaryota</taxon>
        <taxon>Metazoa</taxon>
        <taxon>Ecdysozoa</taxon>
        <taxon>Arthropoda</taxon>
        <taxon>Hexapoda</taxon>
        <taxon>Insecta</taxon>
        <taxon>Pterygota</taxon>
        <taxon>Neoptera</taxon>
        <taxon>Polyneoptera</taxon>
        <taxon>Dictyoptera</taxon>
        <taxon>Blattodea</taxon>
        <taxon>Blaberoidea</taxon>
        <taxon>Blaberidae</taxon>
        <taxon>Diplopterinae</taxon>
        <taxon>Diploptera</taxon>
    </lineage>
</organism>
<feature type="non-terminal residue" evidence="1">
    <location>
        <position position="154"/>
    </location>
</feature>
<dbReference type="AlphaFoldDB" id="A0AAD8A1E9"/>
<dbReference type="Proteomes" id="UP001233999">
    <property type="component" value="Unassembled WGS sequence"/>
</dbReference>
<comment type="caution">
    <text evidence="1">The sequence shown here is derived from an EMBL/GenBank/DDBJ whole genome shotgun (WGS) entry which is preliminary data.</text>
</comment>
<dbReference type="EMBL" id="JASPKZ010004196">
    <property type="protein sequence ID" value="KAJ9590749.1"/>
    <property type="molecule type" value="Genomic_DNA"/>
</dbReference>
<evidence type="ECO:0000313" key="2">
    <source>
        <dbReference type="Proteomes" id="UP001233999"/>
    </source>
</evidence>
<proteinExistence type="predicted"/>
<name>A0AAD8A1E9_DIPPU</name>
<reference evidence="1" key="1">
    <citation type="journal article" date="2023" name="IScience">
        <title>Live-bearing cockroach genome reveals convergent evolutionary mechanisms linked to viviparity in insects and beyond.</title>
        <authorList>
            <person name="Fouks B."/>
            <person name="Harrison M.C."/>
            <person name="Mikhailova A.A."/>
            <person name="Marchal E."/>
            <person name="English S."/>
            <person name="Carruthers M."/>
            <person name="Jennings E.C."/>
            <person name="Chiamaka E.L."/>
            <person name="Frigard R.A."/>
            <person name="Pippel M."/>
            <person name="Attardo G.M."/>
            <person name="Benoit J.B."/>
            <person name="Bornberg-Bauer E."/>
            <person name="Tobe S.S."/>
        </authorList>
    </citation>
    <scope>NUCLEOTIDE SEQUENCE</scope>
    <source>
        <strain evidence="1">Stay&amp;Tobe</strain>
    </source>
</reference>
<accession>A0AAD8A1E9</accession>
<protein>
    <submittedName>
        <fullName evidence="1">Uncharacterized protein</fullName>
    </submittedName>
</protein>
<gene>
    <name evidence="1" type="ORF">L9F63_016265</name>
</gene>